<comment type="caution">
    <text evidence="2">The sequence shown here is derived from an EMBL/GenBank/DDBJ whole genome shotgun (WGS) entry which is preliminary data.</text>
</comment>
<evidence type="ECO:0008006" key="4">
    <source>
        <dbReference type="Google" id="ProtNLM"/>
    </source>
</evidence>
<evidence type="ECO:0000313" key="3">
    <source>
        <dbReference type="Proteomes" id="UP000380867"/>
    </source>
</evidence>
<sequence length="421" mass="42448">MNILHTRSLRRAAALLLTAVCVVGVAPSSARAADPDPTGIDLGSLLCRIGLGSMVNTAPPTISGTVKVASTLTASPGTWSPTGATYTYQWLADGAPVTEATASPTYVVPGGAVGKKLSVKVTAYKCMKNPGAATSAQTVAVPALTNLGYAVPTITGTPKVGQTLTANEGAWTPDGITFTYKWLAEGTAIAGATAKTYVPTAAEVGKRIQVTVSGSKAGYLTTFVTSQATAAVVPAVAVPVANTVAPTISGTPKVGQTLTVSPGTWTPTGVTFTYQWLADGVAITGATGTSFTPGTSRAGTKLSVAVTGSKTGYASATVTTAQTAPLAQLDQLGYATPTITGTAKVGQTLTANEGAWTPDGITFTYQWYSEGVLVAGATAKTYVPTAADLNKRIQVRVTGAKTGYLTTFATSAPTVRVVAAG</sequence>
<dbReference type="Proteomes" id="UP000380867">
    <property type="component" value="Unassembled WGS sequence"/>
</dbReference>
<feature type="chain" id="PRO_5024452640" description="Ig-like domain-containing protein" evidence="1">
    <location>
        <begin position="33"/>
        <end position="421"/>
    </location>
</feature>
<dbReference type="OrthoDB" id="9779865at2"/>
<dbReference type="EMBL" id="SDPQ02000003">
    <property type="protein sequence ID" value="KAA1395788.1"/>
    <property type="molecule type" value="Genomic_DNA"/>
</dbReference>
<keyword evidence="3" id="KW-1185">Reference proteome</keyword>
<dbReference type="RefSeq" id="WP_149690438.1">
    <property type="nucleotide sequence ID" value="NZ_SDPQ02000003.1"/>
</dbReference>
<dbReference type="AlphaFoldDB" id="A0A5M4FBN5"/>
<accession>A0A5M4FBN5</accession>
<evidence type="ECO:0000313" key="2">
    <source>
        <dbReference type="EMBL" id="KAA1395788.1"/>
    </source>
</evidence>
<organism evidence="2 3">
    <name type="scientific">Aeromicrobium ginsengisoli</name>
    <dbReference type="NCBI Taxonomy" id="363867"/>
    <lineage>
        <taxon>Bacteria</taxon>
        <taxon>Bacillati</taxon>
        <taxon>Actinomycetota</taxon>
        <taxon>Actinomycetes</taxon>
        <taxon>Propionibacteriales</taxon>
        <taxon>Nocardioidaceae</taxon>
        <taxon>Aeromicrobium</taxon>
    </lineage>
</organism>
<feature type="signal peptide" evidence="1">
    <location>
        <begin position="1"/>
        <end position="32"/>
    </location>
</feature>
<proteinExistence type="predicted"/>
<gene>
    <name evidence="2" type="ORF">ESP70_016755</name>
</gene>
<reference evidence="2" key="1">
    <citation type="submission" date="2019-09" db="EMBL/GenBank/DDBJ databases">
        <authorList>
            <person name="Li J."/>
        </authorList>
    </citation>
    <scope>NUCLEOTIDE SEQUENCE [LARGE SCALE GENOMIC DNA]</scope>
    <source>
        <strain evidence="2">JCM 14732</strain>
    </source>
</reference>
<evidence type="ECO:0000256" key="1">
    <source>
        <dbReference type="SAM" id="SignalP"/>
    </source>
</evidence>
<keyword evidence="1" id="KW-0732">Signal</keyword>
<protein>
    <recommendedName>
        <fullName evidence="4">Ig-like domain-containing protein</fullName>
    </recommendedName>
</protein>
<name>A0A5M4FBN5_9ACTN</name>
<dbReference type="Gene3D" id="2.60.40.2700">
    <property type="match status" value="4"/>
</dbReference>